<reference evidence="3" key="1">
    <citation type="journal article" date="2019" name="Curr. Biol.">
        <title>Genome Sequence of Striga asiatica Provides Insight into the Evolution of Plant Parasitism.</title>
        <authorList>
            <person name="Yoshida S."/>
            <person name="Kim S."/>
            <person name="Wafula E.K."/>
            <person name="Tanskanen J."/>
            <person name="Kim Y.M."/>
            <person name="Honaas L."/>
            <person name="Yang Z."/>
            <person name="Spallek T."/>
            <person name="Conn C.E."/>
            <person name="Ichihashi Y."/>
            <person name="Cheong K."/>
            <person name="Cui S."/>
            <person name="Der J.P."/>
            <person name="Gundlach H."/>
            <person name="Jiao Y."/>
            <person name="Hori C."/>
            <person name="Ishida J.K."/>
            <person name="Kasahara H."/>
            <person name="Kiba T."/>
            <person name="Kim M.S."/>
            <person name="Koo N."/>
            <person name="Laohavisit A."/>
            <person name="Lee Y.H."/>
            <person name="Lumba S."/>
            <person name="McCourt P."/>
            <person name="Mortimer J.C."/>
            <person name="Mutuku J.M."/>
            <person name="Nomura T."/>
            <person name="Sasaki-Sekimoto Y."/>
            <person name="Seto Y."/>
            <person name="Wang Y."/>
            <person name="Wakatake T."/>
            <person name="Sakakibara H."/>
            <person name="Demura T."/>
            <person name="Yamaguchi S."/>
            <person name="Yoneyama K."/>
            <person name="Manabe R.I."/>
            <person name="Nelson D.C."/>
            <person name="Schulman A.H."/>
            <person name="Timko M.P."/>
            <person name="dePamphilis C.W."/>
            <person name="Choi D."/>
            <person name="Shirasu K."/>
        </authorList>
    </citation>
    <scope>NUCLEOTIDE SEQUENCE [LARGE SCALE GENOMIC DNA]</scope>
    <source>
        <strain evidence="3">cv. UVA1</strain>
    </source>
</reference>
<evidence type="ECO:0000313" key="3">
    <source>
        <dbReference type="Proteomes" id="UP000325081"/>
    </source>
</evidence>
<name>A0A5A7R5Q8_STRAF</name>
<keyword evidence="3" id="KW-1185">Reference proteome</keyword>
<feature type="transmembrane region" description="Helical" evidence="1">
    <location>
        <begin position="221"/>
        <end position="241"/>
    </location>
</feature>
<dbReference type="OrthoDB" id="687732at2759"/>
<evidence type="ECO:0000313" key="2">
    <source>
        <dbReference type="EMBL" id="GER53103.1"/>
    </source>
</evidence>
<dbReference type="PANTHER" id="PTHR33133:SF3">
    <property type="entry name" value="TRANSMEMBRANE PROTEIN"/>
    <property type="match status" value="1"/>
</dbReference>
<feature type="transmembrane region" description="Helical" evidence="1">
    <location>
        <begin position="84"/>
        <end position="107"/>
    </location>
</feature>
<accession>A0A5A7R5Q8</accession>
<sequence>MSKTTGIIRKSIFAFLRNYGYYIFAPTLLAFPYASAYLIAQSLIPSSRLFPPIHDRLISLFLSAGFPPSSRLFSILTVKLSQTLLTSLLVSPFAFSFLLLAKASVIVKSLHPRKKNTEFTFTAWKEKAILRPILVTQFCSSLVILSANAACYFFLTVFFKFLDFLSLPSLAGVVGGLVVYSIVVANSYVLCNLALVLSGVEGECGFVSIAKACVAVRGRTGIGLWLAVVANVCFAAIEALFEYRVMRAYYGEVSGRNSGLLVMEGVFVSCLYAVFVVLDTIIACEFLRWCKKGEEIIP</sequence>
<dbReference type="AlphaFoldDB" id="A0A5A7R5Q8"/>
<protein>
    <submittedName>
        <fullName evidence="2">L-arabinose transport system permease protein AraP</fullName>
    </submittedName>
</protein>
<organism evidence="2 3">
    <name type="scientific">Striga asiatica</name>
    <name type="common">Asiatic witchweed</name>
    <name type="synonym">Buchnera asiatica</name>
    <dbReference type="NCBI Taxonomy" id="4170"/>
    <lineage>
        <taxon>Eukaryota</taxon>
        <taxon>Viridiplantae</taxon>
        <taxon>Streptophyta</taxon>
        <taxon>Embryophyta</taxon>
        <taxon>Tracheophyta</taxon>
        <taxon>Spermatophyta</taxon>
        <taxon>Magnoliopsida</taxon>
        <taxon>eudicotyledons</taxon>
        <taxon>Gunneridae</taxon>
        <taxon>Pentapetalae</taxon>
        <taxon>asterids</taxon>
        <taxon>lamiids</taxon>
        <taxon>Lamiales</taxon>
        <taxon>Orobanchaceae</taxon>
        <taxon>Buchnereae</taxon>
        <taxon>Striga</taxon>
    </lineage>
</organism>
<feature type="transmembrane region" description="Helical" evidence="1">
    <location>
        <begin position="261"/>
        <end position="282"/>
    </location>
</feature>
<feature type="transmembrane region" description="Helical" evidence="1">
    <location>
        <begin position="128"/>
        <end position="157"/>
    </location>
</feature>
<keyword evidence="1" id="KW-1133">Transmembrane helix</keyword>
<dbReference type="EMBL" id="BKCP01010514">
    <property type="protein sequence ID" value="GER53103.1"/>
    <property type="molecule type" value="Genomic_DNA"/>
</dbReference>
<feature type="transmembrane region" description="Helical" evidence="1">
    <location>
        <begin position="177"/>
        <end position="200"/>
    </location>
</feature>
<evidence type="ECO:0000256" key="1">
    <source>
        <dbReference type="SAM" id="Phobius"/>
    </source>
</evidence>
<proteinExistence type="predicted"/>
<dbReference type="PANTHER" id="PTHR33133">
    <property type="entry name" value="OS08G0107100 PROTEIN-RELATED"/>
    <property type="match status" value="1"/>
</dbReference>
<feature type="transmembrane region" description="Helical" evidence="1">
    <location>
        <begin position="21"/>
        <end position="40"/>
    </location>
</feature>
<keyword evidence="1" id="KW-0812">Transmembrane</keyword>
<keyword evidence="1" id="KW-0472">Membrane</keyword>
<gene>
    <name evidence="2" type="ORF">STAS_30583</name>
</gene>
<comment type="caution">
    <text evidence="2">The sequence shown here is derived from an EMBL/GenBank/DDBJ whole genome shotgun (WGS) entry which is preliminary data.</text>
</comment>
<dbReference type="Proteomes" id="UP000325081">
    <property type="component" value="Unassembled WGS sequence"/>
</dbReference>